<dbReference type="Pfam" id="PF19450">
    <property type="entry name" value="DUF5988"/>
    <property type="match status" value="1"/>
</dbReference>
<dbReference type="EMBL" id="BMNT01000043">
    <property type="protein sequence ID" value="GGL11959.1"/>
    <property type="molecule type" value="Genomic_DNA"/>
</dbReference>
<sequence>MTHIQETHEAPAGCAISADGGYDVNIVLVGGPADFLDTARFRLAGTEDQKVKILHKSGYEHFERTAEHYHMDGDCQGLIYRWTTSTRIAE</sequence>
<reference evidence="1" key="1">
    <citation type="journal article" date="2014" name="Int. J. Syst. Evol. Microbiol.">
        <title>Complete genome sequence of Corynebacterium casei LMG S-19264T (=DSM 44701T), isolated from a smear-ripened cheese.</title>
        <authorList>
            <consortium name="US DOE Joint Genome Institute (JGI-PGF)"/>
            <person name="Walter F."/>
            <person name="Albersmeier A."/>
            <person name="Kalinowski J."/>
            <person name="Ruckert C."/>
        </authorList>
    </citation>
    <scope>NUCLEOTIDE SEQUENCE</scope>
    <source>
        <strain evidence="1">JCM 13064</strain>
    </source>
</reference>
<evidence type="ECO:0000313" key="2">
    <source>
        <dbReference type="Proteomes" id="UP000645217"/>
    </source>
</evidence>
<organism evidence="1 2">
    <name type="scientific">Sphaerisporangium melleum</name>
    <dbReference type="NCBI Taxonomy" id="321316"/>
    <lineage>
        <taxon>Bacteria</taxon>
        <taxon>Bacillati</taxon>
        <taxon>Actinomycetota</taxon>
        <taxon>Actinomycetes</taxon>
        <taxon>Streptosporangiales</taxon>
        <taxon>Streptosporangiaceae</taxon>
        <taxon>Sphaerisporangium</taxon>
    </lineage>
</organism>
<reference evidence="1" key="2">
    <citation type="submission" date="2020-09" db="EMBL/GenBank/DDBJ databases">
        <authorList>
            <person name="Sun Q."/>
            <person name="Ohkuma M."/>
        </authorList>
    </citation>
    <scope>NUCLEOTIDE SEQUENCE</scope>
    <source>
        <strain evidence="1">JCM 13064</strain>
    </source>
</reference>
<dbReference type="RefSeq" id="WP_189166654.1">
    <property type="nucleotide sequence ID" value="NZ_BMNT01000043.1"/>
</dbReference>
<protein>
    <submittedName>
        <fullName evidence="1">Uncharacterized protein</fullName>
    </submittedName>
</protein>
<dbReference type="Proteomes" id="UP000645217">
    <property type="component" value="Unassembled WGS sequence"/>
</dbReference>
<dbReference type="AlphaFoldDB" id="A0A917RJU7"/>
<gene>
    <name evidence="1" type="ORF">GCM10007964_62440</name>
</gene>
<accession>A0A917RJU7</accession>
<proteinExistence type="predicted"/>
<keyword evidence="2" id="KW-1185">Reference proteome</keyword>
<dbReference type="InterPro" id="IPR046030">
    <property type="entry name" value="DUF5988"/>
</dbReference>
<comment type="caution">
    <text evidence="1">The sequence shown here is derived from an EMBL/GenBank/DDBJ whole genome shotgun (WGS) entry which is preliminary data.</text>
</comment>
<evidence type="ECO:0000313" key="1">
    <source>
        <dbReference type="EMBL" id="GGL11959.1"/>
    </source>
</evidence>
<name>A0A917RJU7_9ACTN</name>